<name>A0A328DJE2_9ASTE</name>
<dbReference type="EMBL" id="NQVE01000125">
    <property type="protein sequence ID" value="RAL45915.1"/>
    <property type="molecule type" value="Genomic_DNA"/>
</dbReference>
<dbReference type="Proteomes" id="UP000249390">
    <property type="component" value="Unassembled WGS sequence"/>
</dbReference>
<comment type="caution">
    <text evidence="2">The sequence shown here is derived from an EMBL/GenBank/DDBJ whole genome shotgun (WGS) entry which is preliminary data.</text>
</comment>
<feature type="compositionally biased region" description="Polar residues" evidence="1">
    <location>
        <begin position="111"/>
        <end position="123"/>
    </location>
</feature>
<accession>A0A328DJE2</accession>
<organism evidence="2 3">
    <name type="scientific">Cuscuta australis</name>
    <dbReference type="NCBI Taxonomy" id="267555"/>
    <lineage>
        <taxon>Eukaryota</taxon>
        <taxon>Viridiplantae</taxon>
        <taxon>Streptophyta</taxon>
        <taxon>Embryophyta</taxon>
        <taxon>Tracheophyta</taxon>
        <taxon>Spermatophyta</taxon>
        <taxon>Magnoliopsida</taxon>
        <taxon>eudicotyledons</taxon>
        <taxon>Gunneridae</taxon>
        <taxon>Pentapetalae</taxon>
        <taxon>asterids</taxon>
        <taxon>lamiids</taxon>
        <taxon>Solanales</taxon>
        <taxon>Convolvulaceae</taxon>
        <taxon>Cuscuteae</taxon>
        <taxon>Cuscuta</taxon>
        <taxon>Cuscuta subgen. Grammica</taxon>
        <taxon>Cuscuta sect. Cleistogrammica</taxon>
    </lineage>
</organism>
<sequence>MQKNDNRDKDEGAHIEEKRYRLKKSCCSSETPFFCFWVLLVQAKKSLWDLFGSACHSLNGICQRERDGGRLPEYVGERQRLGFSAAFLKSEESMSAPPPRVPDHQKCHSLSFGSSYQSSCTGT</sequence>
<reference evidence="2 3" key="1">
    <citation type="submission" date="2018-06" db="EMBL/GenBank/DDBJ databases">
        <title>The Genome of Cuscuta australis (Dodder) Provides Insight into the Evolution of Plant Parasitism.</title>
        <authorList>
            <person name="Liu H."/>
        </authorList>
    </citation>
    <scope>NUCLEOTIDE SEQUENCE [LARGE SCALE GENOMIC DNA]</scope>
    <source>
        <strain evidence="3">cv. Yunnan</strain>
        <tissue evidence="2">Vines</tissue>
    </source>
</reference>
<dbReference type="AlphaFoldDB" id="A0A328DJE2"/>
<proteinExistence type="predicted"/>
<evidence type="ECO:0000313" key="3">
    <source>
        <dbReference type="Proteomes" id="UP000249390"/>
    </source>
</evidence>
<evidence type="ECO:0000313" key="2">
    <source>
        <dbReference type="EMBL" id="RAL45915.1"/>
    </source>
</evidence>
<protein>
    <submittedName>
        <fullName evidence="2">Uncharacterized protein</fullName>
    </submittedName>
</protein>
<evidence type="ECO:0000256" key="1">
    <source>
        <dbReference type="SAM" id="MobiDB-lite"/>
    </source>
</evidence>
<feature type="region of interest" description="Disordered" evidence="1">
    <location>
        <begin position="91"/>
        <end position="123"/>
    </location>
</feature>
<keyword evidence="3" id="KW-1185">Reference proteome</keyword>
<gene>
    <name evidence="2" type="ORF">DM860_006069</name>
</gene>